<proteinExistence type="predicted"/>
<name>A0A2T6KEW2_9RHOB</name>
<reference evidence="1 2" key="1">
    <citation type="submission" date="2018-04" db="EMBL/GenBank/DDBJ databases">
        <title>Genomic Encyclopedia of Archaeal and Bacterial Type Strains, Phase II (KMG-II): from individual species to whole genera.</title>
        <authorList>
            <person name="Goeker M."/>
        </authorList>
    </citation>
    <scope>NUCLEOTIDE SEQUENCE [LARGE SCALE GENOMIC DNA]</scope>
    <source>
        <strain evidence="1 2">DSM 29955</strain>
    </source>
</reference>
<dbReference type="AlphaFoldDB" id="A0A2T6KEW2"/>
<dbReference type="EMBL" id="QBUD01000007">
    <property type="protein sequence ID" value="PUB13666.1"/>
    <property type="molecule type" value="Genomic_DNA"/>
</dbReference>
<organism evidence="1 2">
    <name type="scientific">Yoonia sediminilitoris</name>
    <dbReference type="NCBI Taxonomy" id="1286148"/>
    <lineage>
        <taxon>Bacteria</taxon>
        <taxon>Pseudomonadati</taxon>
        <taxon>Pseudomonadota</taxon>
        <taxon>Alphaproteobacteria</taxon>
        <taxon>Rhodobacterales</taxon>
        <taxon>Paracoccaceae</taxon>
        <taxon>Yoonia</taxon>
    </lineage>
</organism>
<evidence type="ECO:0000313" key="1">
    <source>
        <dbReference type="EMBL" id="PUB13666.1"/>
    </source>
</evidence>
<evidence type="ECO:0000313" key="2">
    <source>
        <dbReference type="Proteomes" id="UP000244523"/>
    </source>
</evidence>
<gene>
    <name evidence="1" type="ORF">C8N45_107126</name>
</gene>
<sequence length="106" mass="12014">MPGTVVRTTVLEVDASVQDARISNILFNVRQLNTSDMKSTFCIMELEEKDAHGHPRSVMQCSQIVMLDFFARREGMPGLIRWPPVSINTMEKVCEPMMDRAEMPAV</sequence>
<protein>
    <submittedName>
        <fullName evidence="1">Uncharacterized protein</fullName>
    </submittedName>
</protein>
<keyword evidence="2" id="KW-1185">Reference proteome</keyword>
<comment type="caution">
    <text evidence="1">The sequence shown here is derived from an EMBL/GenBank/DDBJ whole genome shotgun (WGS) entry which is preliminary data.</text>
</comment>
<dbReference type="Proteomes" id="UP000244523">
    <property type="component" value="Unassembled WGS sequence"/>
</dbReference>
<accession>A0A2T6KEW2</accession>